<comment type="similarity">
    <text evidence="4">Belongs to the LptA family.</text>
</comment>
<evidence type="ECO:0000313" key="7">
    <source>
        <dbReference type="EMBL" id="UXY15274.1"/>
    </source>
</evidence>
<evidence type="ECO:0000256" key="1">
    <source>
        <dbReference type="ARBA" id="ARBA00022448"/>
    </source>
</evidence>
<keyword evidence="3 4" id="KW-0574">Periplasm</keyword>
<evidence type="ECO:0000256" key="3">
    <source>
        <dbReference type="ARBA" id="ARBA00022764"/>
    </source>
</evidence>
<name>A0ABY6DLQ6_9NEIS</name>
<feature type="chain" id="PRO_5044911476" description="Lipopolysaccharide export system protein LptA" evidence="4">
    <location>
        <begin position="21"/>
        <end position="168"/>
    </location>
</feature>
<dbReference type="Proteomes" id="UP001061302">
    <property type="component" value="Chromosome"/>
</dbReference>
<comment type="function">
    <text evidence="4">Involved in the assembly of lipopolysaccharide (LPS). Required for the translocation of LPS from the inner membrane to the outer membrane.</text>
</comment>
<dbReference type="HAMAP" id="MF_01914">
    <property type="entry name" value="LPS_assembly_LptA"/>
    <property type="match status" value="1"/>
</dbReference>
<gene>
    <name evidence="4 7" type="primary">lptA</name>
    <name evidence="7" type="ORF">N8I74_18475</name>
</gene>
<dbReference type="InterPro" id="IPR052037">
    <property type="entry name" value="LPS_export_LptA"/>
</dbReference>
<sequence length="168" mass="18406" precursor="true">MNRLAASLVALGLLTGPAWAEQTDRDQPMNIQADRAQFNQKESAGTYTGNVIVTQGTMRLTSAQLQVRQDEAGNQYANGSGSPVNFKQRQDSGEWVYAQALRFDYNGKTGILKLMDKAWVRRDNGDEVIGQTITYNMNDETYEADGGNGGGGSGRVNITIQPKKKEAR</sequence>
<proteinExistence type="inferred from homology"/>
<dbReference type="InterPro" id="IPR005653">
    <property type="entry name" value="OstA-like_N"/>
</dbReference>
<keyword evidence="8" id="KW-1185">Reference proteome</keyword>
<dbReference type="RefSeq" id="WP_263124679.1">
    <property type="nucleotide sequence ID" value="NZ_CP106753.1"/>
</dbReference>
<evidence type="ECO:0000256" key="4">
    <source>
        <dbReference type="HAMAP-Rule" id="MF_01914"/>
    </source>
</evidence>
<comment type="subcellular location">
    <subcellularLocation>
        <location evidence="4">Periplasm</location>
    </subcellularLocation>
</comment>
<keyword evidence="2 4" id="KW-0732">Signal</keyword>
<protein>
    <recommendedName>
        <fullName evidence="4">Lipopolysaccharide export system protein LptA</fullName>
    </recommendedName>
</protein>
<dbReference type="Gene3D" id="2.60.450.10">
    <property type="entry name" value="Lipopolysaccharide (LPS) transport protein A like domain"/>
    <property type="match status" value="1"/>
</dbReference>
<feature type="region of interest" description="Disordered" evidence="5">
    <location>
        <begin position="145"/>
        <end position="168"/>
    </location>
</feature>
<dbReference type="EMBL" id="CP106753">
    <property type="protein sequence ID" value="UXY15274.1"/>
    <property type="molecule type" value="Genomic_DNA"/>
</dbReference>
<evidence type="ECO:0000256" key="5">
    <source>
        <dbReference type="SAM" id="MobiDB-lite"/>
    </source>
</evidence>
<reference evidence="7" key="1">
    <citation type="submission" date="2022-10" db="EMBL/GenBank/DDBJ databases">
        <title>Chitiniphilus purpureus sp. nov., a novel chitin-degrading bacterium isolated from crawfish pond sediment.</title>
        <authorList>
            <person name="Li K."/>
        </authorList>
    </citation>
    <scope>NUCLEOTIDE SEQUENCE</scope>
    <source>
        <strain evidence="7">CD1</strain>
    </source>
</reference>
<evidence type="ECO:0000259" key="6">
    <source>
        <dbReference type="Pfam" id="PF03968"/>
    </source>
</evidence>
<dbReference type="NCBIfam" id="TIGR03002">
    <property type="entry name" value="outer_YhbN_LptA"/>
    <property type="match status" value="1"/>
</dbReference>
<dbReference type="Pfam" id="PF03968">
    <property type="entry name" value="LptD_N"/>
    <property type="match status" value="1"/>
</dbReference>
<comment type="subunit">
    <text evidence="4">Component of the lipopolysaccharide transport and assembly complex.</text>
</comment>
<feature type="signal peptide" evidence="4">
    <location>
        <begin position="1"/>
        <end position="20"/>
    </location>
</feature>
<dbReference type="PANTHER" id="PTHR36504">
    <property type="entry name" value="LIPOPOLYSACCHARIDE EXPORT SYSTEM PROTEIN LPTA"/>
    <property type="match status" value="1"/>
</dbReference>
<evidence type="ECO:0000256" key="2">
    <source>
        <dbReference type="ARBA" id="ARBA00022729"/>
    </source>
</evidence>
<feature type="domain" description="Organic solvent tolerance-like N-terminal" evidence="6">
    <location>
        <begin position="30"/>
        <end position="140"/>
    </location>
</feature>
<dbReference type="InterPro" id="IPR014340">
    <property type="entry name" value="LptA"/>
</dbReference>
<keyword evidence="1 4" id="KW-0813">Transport</keyword>
<evidence type="ECO:0000313" key="8">
    <source>
        <dbReference type="Proteomes" id="UP001061302"/>
    </source>
</evidence>
<organism evidence="7 8">
    <name type="scientific">Chitiniphilus purpureus</name>
    <dbReference type="NCBI Taxonomy" id="2981137"/>
    <lineage>
        <taxon>Bacteria</taxon>
        <taxon>Pseudomonadati</taxon>
        <taxon>Pseudomonadota</taxon>
        <taxon>Betaproteobacteria</taxon>
        <taxon>Neisseriales</taxon>
        <taxon>Chitinibacteraceae</taxon>
        <taxon>Chitiniphilus</taxon>
    </lineage>
</organism>
<dbReference type="PANTHER" id="PTHR36504:SF1">
    <property type="entry name" value="LIPOPOLYSACCHARIDE EXPORT SYSTEM PROTEIN LPTA"/>
    <property type="match status" value="1"/>
</dbReference>
<accession>A0ABY6DLQ6</accession>